<dbReference type="Gene3D" id="3.30.1330.40">
    <property type="entry name" value="RutC-like"/>
    <property type="match status" value="1"/>
</dbReference>
<dbReference type="Pfam" id="PF14588">
    <property type="entry name" value="YjgF_endoribonc"/>
    <property type="match status" value="1"/>
</dbReference>
<dbReference type="InterPro" id="IPR035959">
    <property type="entry name" value="RutC-like_sf"/>
</dbReference>
<gene>
    <name evidence="2" type="ORF">PAM7971_01231</name>
</gene>
<dbReference type="CDD" id="cd02199">
    <property type="entry name" value="YjgF_YER057c_UK114_like_1"/>
    <property type="match status" value="1"/>
</dbReference>
<evidence type="ECO:0000313" key="3">
    <source>
        <dbReference type="Proteomes" id="UP000193307"/>
    </source>
</evidence>
<dbReference type="STRING" id="658057.SAMN04488032_10877"/>
<dbReference type="OrthoDB" id="9806350at2"/>
<dbReference type="Proteomes" id="UP000193307">
    <property type="component" value="Unassembled WGS sequence"/>
</dbReference>
<feature type="domain" description="Endoribonuclease L-PSP/chorismate mutase-like" evidence="1">
    <location>
        <begin position="6"/>
        <end position="141"/>
    </location>
</feature>
<evidence type="ECO:0000259" key="1">
    <source>
        <dbReference type="Pfam" id="PF14588"/>
    </source>
</evidence>
<dbReference type="EMBL" id="FWFW01000003">
    <property type="protein sequence ID" value="SLN31778.1"/>
    <property type="molecule type" value="Genomic_DNA"/>
</dbReference>
<reference evidence="2 3" key="1">
    <citation type="submission" date="2017-03" db="EMBL/GenBank/DDBJ databases">
        <authorList>
            <person name="Afonso C.L."/>
            <person name="Miller P.J."/>
            <person name="Scott M.A."/>
            <person name="Spackman E."/>
            <person name="Goraichik I."/>
            <person name="Dimitrov K.M."/>
            <person name="Suarez D.L."/>
            <person name="Swayne D.E."/>
        </authorList>
    </citation>
    <scope>NUCLEOTIDE SEQUENCE [LARGE SCALE GENOMIC DNA]</scope>
    <source>
        <strain evidence="2 3">CECT 7971</strain>
    </source>
</reference>
<organism evidence="2 3">
    <name type="scientific">Pacificibacter marinus</name>
    <dbReference type="NCBI Taxonomy" id="658057"/>
    <lineage>
        <taxon>Bacteria</taxon>
        <taxon>Pseudomonadati</taxon>
        <taxon>Pseudomonadota</taxon>
        <taxon>Alphaproteobacteria</taxon>
        <taxon>Rhodobacterales</taxon>
        <taxon>Roseobacteraceae</taxon>
        <taxon>Pacificibacter</taxon>
    </lineage>
</organism>
<dbReference type="AlphaFoldDB" id="A0A1Y5S454"/>
<evidence type="ECO:0000313" key="2">
    <source>
        <dbReference type="EMBL" id="SLN31778.1"/>
    </source>
</evidence>
<keyword evidence="3" id="KW-1185">Reference proteome</keyword>
<dbReference type="InterPro" id="IPR013813">
    <property type="entry name" value="Endoribo_LPSP/chorism_mut-like"/>
</dbReference>
<dbReference type="RefSeq" id="WP_085848125.1">
    <property type="nucleotide sequence ID" value="NZ_FNZV01000008.1"/>
</dbReference>
<sequence>MTHSIEAKLTELGLSLPSAPAPAANYVPFVQAGNLVHVSGQISNGPDGLITGKLGVDLTVEQGAAAARTCALSLLAQAKAATGGDLSKIKRLVKMVGFVNSGPDFIEQPKVINGASDLMVELMGDAGRHARSAVSAASLPMGVSVEIEAIFEVV</sequence>
<dbReference type="SUPFAM" id="SSF55298">
    <property type="entry name" value="YjgF-like"/>
    <property type="match status" value="1"/>
</dbReference>
<dbReference type="PANTHER" id="PTHR43760:SF1">
    <property type="entry name" value="ENDORIBONUCLEASE L-PSP_CHORISMATE MUTASE-LIKE DOMAIN-CONTAINING PROTEIN"/>
    <property type="match status" value="1"/>
</dbReference>
<dbReference type="PANTHER" id="PTHR43760">
    <property type="entry name" value="ENDORIBONUCLEASE-RELATED"/>
    <property type="match status" value="1"/>
</dbReference>
<name>A0A1Y5S454_9RHOB</name>
<accession>A0A1Y5S454</accession>
<proteinExistence type="predicted"/>
<protein>
    <submittedName>
        <fullName evidence="2">Endoribonuclease L-PSP</fullName>
    </submittedName>
</protein>